<reference evidence="1 2" key="1">
    <citation type="journal article" date="2015" name="Proc. Natl. Acad. Sci. U.S.A.">
        <title>The resurrection genome of Boea hygrometrica: A blueprint for survival of dehydration.</title>
        <authorList>
            <person name="Xiao L."/>
            <person name="Yang G."/>
            <person name="Zhang L."/>
            <person name="Yang X."/>
            <person name="Zhao S."/>
            <person name="Ji Z."/>
            <person name="Zhou Q."/>
            <person name="Hu M."/>
            <person name="Wang Y."/>
            <person name="Chen M."/>
            <person name="Xu Y."/>
            <person name="Jin H."/>
            <person name="Xiao X."/>
            <person name="Hu G."/>
            <person name="Bao F."/>
            <person name="Hu Y."/>
            <person name="Wan P."/>
            <person name="Li L."/>
            <person name="Deng X."/>
            <person name="Kuang T."/>
            <person name="Xiang C."/>
            <person name="Zhu J.K."/>
            <person name="Oliver M.J."/>
            <person name="He Y."/>
        </authorList>
    </citation>
    <scope>NUCLEOTIDE SEQUENCE [LARGE SCALE GENOMIC DNA]</scope>
    <source>
        <strain evidence="2">cv. XS01</strain>
    </source>
</reference>
<keyword evidence="2" id="KW-1185">Reference proteome</keyword>
<dbReference type="EMBL" id="KV017458">
    <property type="protein sequence ID" value="KZV18435.1"/>
    <property type="molecule type" value="Genomic_DNA"/>
</dbReference>
<dbReference type="OrthoDB" id="1114289at2759"/>
<dbReference type="Proteomes" id="UP000250235">
    <property type="component" value="Unassembled WGS sequence"/>
</dbReference>
<accession>A0A2Z7AAN0</accession>
<sequence length="214" mass="24806">MSDHYEIMIPMAKDQAHLPPEGYHTLYLNHLDMGLRFPVPRFIQNLCDHLKVSPSQLTPNSYSSLLALGVILWFFRAPFSLHLIYNFTQVRQQDVGKFFILLKPELGCIKENPTSHKGWMNLYFFLRLNAREGVSWHCDMSWSKKPTKRDPPLPAQEYDPTKFLNDMSGKCFNAQELIQEDLLCHFGFSRKGVEVEGDLDIAFSFLLTTRSVSF</sequence>
<proteinExistence type="predicted"/>
<dbReference type="AlphaFoldDB" id="A0A2Z7AAN0"/>
<evidence type="ECO:0000313" key="1">
    <source>
        <dbReference type="EMBL" id="KZV18435.1"/>
    </source>
</evidence>
<name>A0A2Z7AAN0_9LAMI</name>
<protein>
    <submittedName>
        <fullName evidence="1">Uncharacterized protein</fullName>
    </submittedName>
</protein>
<evidence type="ECO:0000313" key="2">
    <source>
        <dbReference type="Proteomes" id="UP000250235"/>
    </source>
</evidence>
<gene>
    <name evidence="1" type="ORF">F511_21023</name>
</gene>
<organism evidence="1 2">
    <name type="scientific">Dorcoceras hygrometricum</name>
    <dbReference type="NCBI Taxonomy" id="472368"/>
    <lineage>
        <taxon>Eukaryota</taxon>
        <taxon>Viridiplantae</taxon>
        <taxon>Streptophyta</taxon>
        <taxon>Embryophyta</taxon>
        <taxon>Tracheophyta</taxon>
        <taxon>Spermatophyta</taxon>
        <taxon>Magnoliopsida</taxon>
        <taxon>eudicotyledons</taxon>
        <taxon>Gunneridae</taxon>
        <taxon>Pentapetalae</taxon>
        <taxon>asterids</taxon>
        <taxon>lamiids</taxon>
        <taxon>Lamiales</taxon>
        <taxon>Gesneriaceae</taxon>
        <taxon>Didymocarpoideae</taxon>
        <taxon>Trichosporeae</taxon>
        <taxon>Loxocarpinae</taxon>
        <taxon>Dorcoceras</taxon>
    </lineage>
</organism>